<feature type="transmembrane region" description="Helical" evidence="1">
    <location>
        <begin position="9"/>
        <end position="31"/>
    </location>
</feature>
<evidence type="ECO:0000313" key="3">
    <source>
        <dbReference type="Proteomes" id="UP001232445"/>
    </source>
</evidence>
<keyword evidence="3" id="KW-1185">Reference proteome</keyword>
<comment type="caution">
    <text evidence="2">The sequence shown here is derived from an EMBL/GenBank/DDBJ whole genome shotgun (WGS) entry which is preliminary data.</text>
</comment>
<dbReference type="EMBL" id="JAUSUQ010000017">
    <property type="protein sequence ID" value="MDQ0340715.1"/>
    <property type="molecule type" value="Genomic_DNA"/>
</dbReference>
<organism evidence="2 3">
    <name type="scientific">Caldalkalibacillus uzonensis</name>
    <dbReference type="NCBI Taxonomy" id="353224"/>
    <lineage>
        <taxon>Bacteria</taxon>
        <taxon>Bacillati</taxon>
        <taxon>Bacillota</taxon>
        <taxon>Bacilli</taxon>
        <taxon>Bacillales</taxon>
        <taxon>Bacillaceae</taxon>
        <taxon>Caldalkalibacillus</taxon>
    </lineage>
</organism>
<reference evidence="2 3" key="1">
    <citation type="submission" date="2023-07" db="EMBL/GenBank/DDBJ databases">
        <title>Genomic Encyclopedia of Type Strains, Phase IV (KMG-IV): sequencing the most valuable type-strain genomes for metagenomic binning, comparative biology and taxonomic classification.</title>
        <authorList>
            <person name="Goeker M."/>
        </authorList>
    </citation>
    <scope>NUCLEOTIDE SEQUENCE [LARGE SCALE GENOMIC DNA]</scope>
    <source>
        <strain evidence="2 3">DSM 17740</strain>
    </source>
</reference>
<dbReference type="Proteomes" id="UP001232445">
    <property type="component" value="Unassembled WGS sequence"/>
</dbReference>
<dbReference type="RefSeq" id="WP_307342827.1">
    <property type="nucleotide sequence ID" value="NZ_JAUSUQ010000017.1"/>
</dbReference>
<accession>A0ABU0CWF6</accession>
<evidence type="ECO:0000313" key="2">
    <source>
        <dbReference type="EMBL" id="MDQ0340715.1"/>
    </source>
</evidence>
<proteinExistence type="predicted"/>
<evidence type="ECO:0000256" key="1">
    <source>
        <dbReference type="SAM" id="Phobius"/>
    </source>
</evidence>
<name>A0ABU0CWF6_9BACI</name>
<keyword evidence="1" id="KW-1133">Transmembrane helix</keyword>
<protein>
    <submittedName>
        <fullName evidence="2">Uncharacterized protein</fullName>
    </submittedName>
</protein>
<sequence>MRIKLGKKVLLWGLIVLTGSGMGLVSVMLWLSGPPAERVSQVEIVDDGQSYRDEEGQLYVTGETRDRIAQLHQRYNQLVGWGEYQRFNHPDNWDNVSFQADIEELEQLSEMSAGVLQQDFENMARLVAYAVHEKDVEALLYAHRVIHDLDVIINGYDEQIFGYTHTGHDSDKVDVFLMEYGENVESTTE</sequence>
<keyword evidence="1" id="KW-0812">Transmembrane</keyword>
<keyword evidence="1" id="KW-0472">Membrane</keyword>
<gene>
    <name evidence="2" type="ORF">J2S00_003541</name>
</gene>